<sequence>MSKQFFSGLSQNYIEILEDDEYYDITIEVGEDPNVKIFRAHMIILCYRSPFLRRTLSSNKKNDNNVLTHIKFSNISPEIFHIILKYIYGGIISLNEQEPSEILKVLVAADQLFLQELIDYLQKYLIENKSEWMEQCFEHIYRTSLQSNSLLVLQQYCTNLMAKSPEKIFKSLDFTSLSEKSLVSLIKRDDLQMKEVEVWEHVLKWGLVKNPTLLSDPTTWSDDDFKTMKNTLQHCLPLVRFFSLSSDDFFQKVRPYKKLLKHQTYEELLESYLNPNSEPNDNILLPRYRNIDGIIDSRIVNLNIISLISKWIDKVDVKSKYAYARELYLSYEFKLLLRGSKDGFTPKKFHELCDGIPHTVTFIKIKGTEEIVGGYNPLKWESHKQAVWGETKDSFIFSFKSKNNFKNPILSPVKNVNYSLYYRDVYGPTFSNDMCMYVKEGDDGLKNYEFCRCKQKSYKEKLRNTEDYFSIEDYEVFQIIKKDDDI</sequence>
<protein>
    <recommendedName>
        <fullName evidence="5">Serine-enriched protein</fullName>
    </recommendedName>
</protein>
<dbReference type="InterPro" id="IPR000210">
    <property type="entry name" value="BTB/POZ_dom"/>
</dbReference>
<feature type="domain" description="TLDc" evidence="2">
    <location>
        <begin position="298"/>
        <end position="480"/>
    </location>
</feature>
<feature type="domain" description="BTB" evidence="1">
    <location>
        <begin position="23"/>
        <end position="96"/>
    </location>
</feature>
<dbReference type="SUPFAM" id="SSF54695">
    <property type="entry name" value="POZ domain"/>
    <property type="match status" value="1"/>
</dbReference>
<dbReference type="SMART" id="SM00225">
    <property type="entry name" value="BTB"/>
    <property type="match status" value="1"/>
</dbReference>
<dbReference type="Pfam" id="PF07707">
    <property type="entry name" value="BACK"/>
    <property type="match status" value="1"/>
</dbReference>
<dbReference type="PROSITE" id="PS50097">
    <property type="entry name" value="BTB"/>
    <property type="match status" value="1"/>
</dbReference>
<dbReference type="InterPro" id="IPR052407">
    <property type="entry name" value="BTB_POZ_domain_cont_9"/>
</dbReference>
<dbReference type="PANTHER" id="PTHR46306">
    <property type="entry name" value="BTB/POZ DOMAIN-CONTAINING PROTEIN 9"/>
    <property type="match status" value="1"/>
</dbReference>
<accession>A0A015MNY4</accession>
<dbReference type="CDD" id="cd18186">
    <property type="entry name" value="BTB_POZ_ZBTB_KLHL-like"/>
    <property type="match status" value="1"/>
</dbReference>
<evidence type="ECO:0008006" key="5">
    <source>
        <dbReference type="Google" id="ProtNLM"/>
    </source>
</evidence>
<dbReference type="Pfam" id="PF07534">
    <property type="entry name" value="TLD"/>
    <property type="match status" value="1"/>
</dbReference>
<evidence type="ECO:0000313" key="4">
    <source>
        <dbReference type="Proteomes" id="UP000022910"/>
    </source>
</evidence>
<keyword evidence="4" id="KW-1185">Reference proteome</keyword>
<dbReference type="EMBL" id="JEMT01017264">
    <property type="protein sequence ID" value="EXX68518.1"/>
    <property type="molecule type" value="Genomic_DNA"/>
</dbReference>
<gene>
    <name evidence="3" type="ORF">RirG_104540</name>
</gene>
<dbReference type="AlphaFoldDB" id="A0A015MNY4"/>
<dbReference type="InterPro" id="IPR011333">
    <property type="entry name" value="SKP1/BTB/POZ_sf"/>
</dbReference>
<dbReference type="GO" id="GO:0005737">
    <property type="term" value="C:cytoplasm"/>
    <property type="evidence" value="ECO:0007669"/>
    <property type="project" value="TreeGrafter"/>
</dbReference>
<name>A0A015MNY4_RHIIW</name>
<dbReference type="Gene3D" id="3.30.710.10">
    <property type="entry name" value="Potassium Channel Kv1.1, Chain A"/>
    <property type="match status" value="1"/>
</dbReference>
<dbReference type="Pfam" id="PF00651">
    <property type="entry name" value="BTB"/>
    <property type="match status" value="1"/>
</dbReference>
<dbReference type="Proteomes" id="UP000022910">
    <property type="component" value="Unassembled WGS sequence"/>
</dbReference>
<dbReference type="HOGENOM" id="CLU_021542_0_2_1"/>
<dbReference type="Gene3D" id="1.25.40.420">
    <property type="match status" value="1"/>
</dbReference>
<reference evidence="3 4" key="1">
    <citation type="submission" date="2014-02" db="EMBL/GenBank/DDBJ databases">
        <title>Single nucleus genome sequencing reveals high similarity among nuclei of an endomycorrhizal fungus.</title>
        <authorList>
            <person name="Lin K."/>
            <person name="Geurts R."/>
            <person name="Zhang Z."/>
            <person name="Limpens E."/>
            <person name="Saunders D.G."/>
            <person name="Mu D."/>
            <person name="Pang E."/>
            <person name="Cao H."/>
            <person name="Cha H."/>
            <person name="Lin T."/>
            <person name="Zhou Q."/>
            <person name="Shang Y."/>
            <person name="Li Y."/>
            <person name="Ivanov S."/>
            <person name="Sharma T."/>
            <person name="Velzen R.V."/>
            <person name="Ruijter N.D."/>
            <person name="Aanen D.K."/>
            <person name="Win J."/>
            <person name="Kamoun S."/>
            <person name="Bisseling T."/>
            <person name="Huang S."/>
        </authorList>
    </citation>
    <scope>NUCLEOTIDE SEQUENCE [LARGE SCALE GENOMIC DNA]</scope>
    <source>
        <strain evidence="4">DAOM197198w</strain>
    </source>
</reference>
<proteinExistence type="predicted"/>
<evidence type="ECO:0000259" key="1">
    <source>
        <dbReference type="PROSITE" id="PS50097"/>
    </source>
</evidence>
<dbReference type="InterPro" id="IPR006571">
    <property type="entry name" value="TLDc_dom"/>
</dbReference>
<organism evidence="3 4">
    <name type="scientific">Rhizophagus irregularis (strain DAOM 197198w)</name>
    <name type="common">Glomus intraradices</name>
    <dbReference type="NCBI Taxonomy" id="1432141"/>
    <lineage>
        <taxon>Eukaryota</taxon>
        <taxon>Fungi</taxon>
        <taxon>Fungi incertae sedis</taxon>
        <taxon>Mucoromycota</taxon>
        <taxon>Glomeromycotina</taxon>
        <taxon>Glomeromycetes</taxon>
        <taxon>Glomerales</taxon>
        <taxon>Glomeraceae</taxon>
        <taxon>Rhizophagus</taxon>
    </lineage>
</organism>
<dbReference type="PROSITE" id="PS51886">
    <property type="entry name" value="TLDC"/>
    <property type="match status" value="1"/>
</dbReference>
<dbReference type="InterPro" id="IPR011705">
    <property type="entry name" value="BACK"/>
</dbReference>
<dbReference type="PANTHER" id="PTHR46306:SF1">
    <property type="entry name" value="BTB_POZ DOMAIN-CONTAINING PROTEIN 9"/>
    <property type="match status" value="1"/>
</dbReference>
<evidence type="ECO:0000259" key="2">
    <source>
        <dbReference type="PROSITE" id="PS51886"/>
    </source>
</evidence>
<comment type="caution">
    <text evidence="3">The sequence shown here is derived from an EMBL/GenBank/DDBJ whole genome shotgun (WGS) entry which is preliminary data.</text>
</comment>
<evidence type="ECO:0000313" key="3">
    <source>
        <dbReference type="EMBL" id="EXX68518.1"/>
    </source>
</evidence>